<dbReference type="Proteomes" id="UP001266305">
    <property type="component" value="Unassembled WGS sequence"/>
</dbReference>
<evidence type="ECO:0000313" key="2">
    <source>
        <dbReference type="Proteomes" id="UP001266305"/>
    </source>
</evidence>
<gene>
    <name evidence="1" type="ORF">P7K49_032368</name>
</gene>
<sequence length="185" mass="20302">MPPRITHMPASTTFPPASSTCWHHLHIIQRYPRAIWITHMPPSITHMLALPTYYLASPTWQHHPHVIQHHPRVIQHHPHTGIAHISSSIIHMLASSSITHMPSGVISHFARMCTLRTGQGKASETLSGVACLPPQGHALLHGRRQCPTRPSLTIPAMEEAVSAVAVTQGLGRAASEPRPARLSPQ</sequence>
<accession>A0ABQ9TY16</accession>
<dbReference type="EMBL" id="JASSZA010000018">
    <property type="protein sequence ID" value="KAK2089702.1"/>
    <property type="molecule type" value="Genomic_DNA"/>
</dbReference>
<evidence type="ECO:0000313" key="1">
    <source>
        <dbReference type="EMBL" id="KAK2089702.1"/>
    </source>
</evidence>
<protein>
    <submittedName>
        <fullName evidence="1">Uncharacterized protein</fullName>
    </submittedName>
</protein>
<keyword evidence="2" id="KW-1185">Reference proteome</keyword>
<reference evidence="1 2" key="1">
    <citation type="submission" date="2023-05" db="EMBL/GenBank/DDBJ databases">
        <title>B98-5 Cell Line De Novo Hybrid Assembly: An Optical Mapping Approach.</title>
        <authorList>
            <person name="Kananen K."/>
            <person name="Auerbach J.A."/>
            <person name="Kautto E."/>
            <person name="Blachly J.S."/>
        </authorList>
    </citation>
    <scope>NUCLEOTIDE SEQUENCE [LARGE SCALE GENOMIC DNA]</scope>
    <source>
        <strain evidence="1">B95-8</strain>
        <tissue evidence="1">Cell line</tissue>
    </source>
</reference>
<organism evidence="1 2">
    <name type="scientific">Saguinus oedipus</name>
    <name type="common">Cotton-top tamarin</name>
    <name type="synonym">Oedipomidas oedipus</name>
    <dbReference type="NCBI Taxonomy" id="9490"/>
    <lineage>
        <taxon>Eukaryota</taxon>
        <taxon>Metazoa</taxon>
        <taxon>Chordata</taxon>
        <taxon>Craniata</taxon>
        <taxon>Vertebrata</taxon>
        <taxon>Euteleostomi</taxon>
        <taxon>Mammalia</taxon>
        <taxon>Eutheria</taxon>
        <taxon>Euarchontoglires</taxon>
        <taxon>Primates</taxon>
        <taxon>Haplorrhini</taxon>
        <taxon>Platyrrhini</taxon>
        <taxon>Cebidae</taxon>
        <taxon>Callitrichinae</taxon>
        <taxon>Saguinus</taxon>
    </lineage>
</organism>
<comment type="caution">
    <text evidence="1">The sequence shown here is derived from an EMBL/GenBank/DDBJ whole genome shotgun (WGS) entry which is preliminary data.</text>
</comment>
<name>A0ABQ9TY16_SAGOE</name>
<proteinExistence type="predicted"/>